<gene>
    <name evidence="1" type="ORF">GTP91_14410</name>
</gene>
<protein>
    <submittedName>
        <fullName evidence="1">BPSL0067 family protein</fullName>
    </submittedName>
</protein>
<sequence>MKYVYAMAGALEKKPKVGNGDCVALVQHYAHAPNHRLWKAGEPVLDLKEIKAGTAIATFVRGRYPSMDKGNHAAFFLRHGAPGAGFWVIDQWKERPGSGAKPYISSRFIPSRHMKQKSDGSWPRASDNADAFYVIE</sequence>
<dbReference type="EMBL" id="WWCW01000044">
    <property type="protein sequence ID" value="MYM88363.1"/>
    <property type="molecule type" value="Genomic_DNA"/>
</dbReference>
<reference evidence="1 2" key="1">
    <citation type="submission" date="2020-01" db="EMBL/GenBank/DDBJ databases">
        <title>Novel species isolated from a subtropical stream in China.</title>
        <authorList>
            <person name="Lu H."/>
        </authorList>
    </citation>
    <scope>NUCLEOTIDE SEQUENCE [LARGE SCALE GENOMIC DNA]</scope>
    <source>
        <strain evidence="1 2">FT82W</strain>
    </source>
</reference>
<dbReference type="RefSeq" id="WP_161097409.1">
    <property type="nucleotide sequence ID" value="NZ_WWCW01000044.1"/>
</dbReference>
<proteinExistence type="predicted"/>
<dbReference type="InterPro" id="IPR047746">
    <property type="entry name" value="Dae2/Tae2-like"/>
</dbReference>
<evidence type="ECO:0000313" key="2">
    <source>
        <dbReference type="Proteomes" id="UP000470302"/>
    </source>
</evidence>
<organism evidence="1 2">
    <name type="scientific">Duganella vulcania</name>
    <dbReference type="NCBI Taxonomy" id="2692166"/>
    <lineage>
        <taxon>Bacteria</taxon>
        <taxon>Pseudomonadati</taxon>
        <taxon>Pseudomonadota</taxon>
        <taxon>Betaproteobacteria</taxon>
        <taxon>Burkholderiales</taxon>
        <taxon>Oxalobacteraceae</taxon>
        <taxon>Telluria group</taxon>
        <taxon>Duganella</taxon>
    </lineage>
</organism>
<dbReference type="NCBIfam" id="NF033857">
    <property type="entry name" value="BPSL0067_fam"/>
    <property type="match status" value="1"/>
</dbReference>
<comment type="caution">
    <text evidence="1">The sequence shown here is derived from an EMBL/GenBank/DDBJ whole genome shotgun (WGS) entry which is preliminary data.</text>
</comment>
<accession>A0A845G0Z1</accession>
<dbReference type="Proteomes" id="UP000470302">
    <property type="component" value="Unassembled WGS sequence"/>
</dbReference>
<dbReference type="AlphaFoldDB" id="A0A845G0Z1"/>
<name>A0A845G0Z1_9BURK</name>
<evidence type="ECO:0000313" key="1">
    <source>
        <dbReference type="EMBL" id="MYM88363.1"/>
    </source>
</evidence>